<evidence type="ECO:0000313" key="3">
    <source>
        <dbReference type="Proteomes" id="UP000001940"/>
    </source>
</evidence>
<dbReference type="Proteomes" id="UP000001940">
    <property type="component" value="Chromosome V"/>
</dbReference>
<evidence type="ECO:0000313" key="4">
    <source>
        <dbReference type="WormBase" id="ZC196.6a"/>
    </source>
</evidence>
<dbReference type="STRING" id="6239.ZC196.6a.1"/>
<sequence length="491" mass="55127">MSTPKRCHPFLSKNSGEMLKIRQGTHEIRSEPVQFSNQPPVNPPVNTQVGFFRNTDGIPKHKNRPVMPNSSFPTRCVTYVDVLNLKPQVQLKKMEFKKESLPPMNNPSKPREDPVVPEILKKTSSGIKSVQHVSQKDKLHSETNEGVQPDIAPLDDVHRPVVELTQYLGSNSTEKPDVTIAKNLEPSKITKIVNEETKPDDQIQQISHLDVTAKEDVDSSIELENEDNCQIDDDIKNTSEVRKEITKFEETVAVPDENEQSFVNSSNFVDPNCEKETSNEDQNQQNDVVAEETMEKPGNLTRSFLTENNRLLIEEACLDGIEHSNIVAEIREDEKTDEVAWEDLNAKEKTDDENQTNDNLPEKQLTNSAEVPPLCPDDADPPAELSSLSEIIIQANYLPNDGSSNGEKSEDRDANEIMDLSQNPPTDQSVKESSAPPLENPSNFQPETSNKYADLTLDDLEFDSLNSNDMTNELEALKEETPEFNNQETIA</sequence>
<feature type="region of interest" description="Disordered" evidence="1">
    <location>
        <begin position="346"/>
        <end position="383"/>
    </location>
</feature>
<reference evidence="2 3" key="1">
    <citation type="journal article" date="1998" name="Science">
        <title>Genome sequence of the nematode C. elegans: a platform for investigating biology.</title>
        <authorList>
            <consortium name="The C. elegans sequencing consortium"/>
            <person name="Sulson J.E."/>
            <person name="Waterston R."/>
        </authorList>
    </citation>
    <scope>NUCLEOTIDE SEQUENCE [LARGE SCALE GENOMIC DNA]</scope>
    <source>
        <strain evidence="2 3">Bristol N2</strain>
    </source>
</reference>
<dbReference type="PaxDb" id="6239-ZC196.6"/>
<dbReference type="AGR" id="WB:WBGene00022550"/>
<dbReference type="PeptideAtlas" id="O01626"/>
<dbReference type="CTD" id="191105"/>
<dbReference type="WormBase" id="ZC196.6a">
    <property type="protein sequence ID" value="CE36057"/>
    <property type="gene ID" value="WBGene00022550"/>
    <property type="gene designation" value="droe-8"/>
</dbReference>
<dbReference type="PhylomeDB" id="O01626"/>
<keyword evidence="3" id="KW-1185">Reference proteome</keyword>
<evidence type="ECO:0000256" key="1">
    <source>
        <dbReference type="SAM" id="MobiDB-lite"/>
    </source>
</evidence>
<gene>
    <name evidence="2 4" type="primary">droe-8</name>
    <name evidence="2" type="ORF">CELE_ZC196.6</name>
    <name evidence="4" type="ORF">ZC196.6</name>
</gene>
<dbReference type="UCSC" id="ZC196.6">
    <property type="organism name" value="c. elegans"/>
</dbReference>
<feature type="compositionally biased region" description="Polar residues" evidence="1">
    <location>
        <begin position="420"/>
        <end position="432"/>
    </location>
</feature>
<feature type="compositionally biased region" description="Polar residues" evidence="1">
    <location>
        <begin position="356"/>
        <end position="369"/>
    </location>
</feature>
<dbReference type="ExpressionAtlas" id="O01626">
    <property type="expression patterns" value="baseline and differential"/>
</dbReference>
<accession>O01626</accession>
<feature type="region of interest" description="Disordered" evidence="1">
    <location>
        <begin position="126"/>
        <end position="152"/>
    </location>
</feature>
<dbReference type="InParanoid" id="O01626"/>
<dbReference type="EMBL" id="BX284605">
    <property type="protein sequence ID" value="CCD62096.1"/>
    <property type="molecule type" value="Genomic_DNA"/>
</dbReference>
<dbReference type="HOGENOM" id="CLU_555797_0_0_1"/>
<dbReference type="RefSeq" id="NP_505247.2">
    <property type="nucleotide sequence ID" value="NM_072846.8"/>
</dbReference>
<dbReference type="PIR" id="T25944">
    <property type="entry name" value="T25944"/>
</dbReference>
<organism evidence="2 3">
    <name type="scientific">Caenorhabditis elegans</name>
    <dbReference type="NCBI Taxonomy" id="6239"/>
    <lineage>
        <taxon>Eukaryota</taxon>
        <taxon>Metazoa</taxon>
        <taxon>Ecdysozoa</taxon>
        <taxon>Nematoda</taxon>
        <taxon>Chromadorea</taxon>
        <taxon>Rhabditida</taxon>
        <taxon>Rhabditina</taxon>
        <taxon>Rhabditomorpha</taxon>
        <taxon>Rhabditoidea</taxon>
        <taxon>Rhabditidae</taxon>
        <taxon>Peloderinae</taxon>
        <taxon>Caenorhabditis</taxon>
    </lineage>
</organism>
<proteinExistence type="predicted"/>
<dbReference type="AlphaFoldDB" id="O01626"/>
<feature type="region of interest" description="Disordered" evidence="1">
    <location>
        <begin position="396"/>
        <end position="491"/>
    </location>
</feature>
<dbReference type="Bgee" id="WBGene00022550">
    <property type="expression patterns" value="Expressed in material anatomical entity and 1 other cell type or tissue"/>
</dbReference>
<evidence type="ECO:0000313" key="2">
    <source>
        <dbReference type="EMBL" id="CCD62096.1"/>
    </source>
</evidence>
<dbReference type="IntAct" id="O01626">
    <property type="interactions" value="1"/>
</dbReference>
<name>O01626_CAEEL</name>
<feature type="compositionally biased region" description="Polar residues" evidence="1">
    <location>
        <begin position="440"/>
        <end position="451"/>
    </location>
</feature>
<dbReference type="GeneID" id="191105"/>
<protein>
    <submittedName>
        <fullName evidence="2">Dietary restriction over expressed</fullName>
    </submittedName>
</protein>
<feature type="compositionally biased region" description="Basic and acidic residues" evidence="1">
    <location>
        <begin position="134"/>
        <end position="143"/>
    </location>
</feature>